<dbReference type="CDD" id="cd22212">
    <property type="entry name" value="NDFIP-like"/>
    <property type="match status" value="1"/>
</dbReference>
<dbReference type="Proteomes" id="UP001273166">
    <property type="component" value="Unassembled WGS sequence"/>
</dbReference>
<feature type="compositionally biased region" description="Basic and acidic residues" evidence="5">
    <location>
        <begin position="1"/>
        <end position="13"/>
    </location>
</feature>
<dbReference type="GO" id="GO:0005783">
    <property type="term" value="C:endoplasmic reticulum"/>
    <property type="evidence" value="ECO:0007669"/>
    <property type="project" value="TreeGrafter"/>
</dbReference>
<evidence type="ECO:0000256" key="4">
    <source>
        <dbReference type="ARBA" id="ARBA00023136"/>
    </source>
</evidence>
<sequence length="339" mass="36364">MSGRYERVNAHDVDESETPTAPLPRPTYPIPNSPPPSFHSRDSSTERRQTVNPDLADAFDSDGDDSDDDADDRQRLVRGNSTPSFNEATQAGAASTPSNGQAAQAQRPLGVAPTTSRVYGSGIQSDGVFSNLSAKPERGGEEKEELPPSYEQAAADQAPPYWETTILAPGLGGPDDVFIDGLPVGSFFGFVWNAMISMAFQLVGFLLTYLLHSTHAAKNGSRAGLGITLIQYGFMMKSAPPGSGSGMHSHMDGEGYIDPADPNSHDFDPNQVNQSGGSDDITGNDWAAYILMVVGWFILIRAVSDYLKVRRHEQLVLQSPDRGLGIPIIATGESPERVV</sequence>
<feature type="region of interest" description="Disordered" evidence="5">
    <location>
        <begin position="243"/>
        <end position="279"/>
    </location>
</feature>
<feature type="transmembrane region" description="Helical" evidence="6">
    <location>
        <begin position="190"/>
        <end position="211"/>
    </location>
</feature>
<comment type="caution">
    <text evidence="7">The sequence shown here is derived from an EMBL/GenBank/DDBJ whole genome shotgun (WGS) entry which is preliminary data.</text>
</comment>
<evidence type="ECO:0008006" key="9">
    <source>
        <dbReference type="Google" id="ProtNLM"/>
    </source>
</evidence>
<evidence type="ECO:0000256" key="6">
    <source>
        <dbReference type="SAM" id="Phobius"/>
    </source>
</evidence>
<dbReference type="GO" id="GO:0016020">
    <property type="term" value="C:membrane"/>
    <property type="evidence" value="ECO:0007669"/>
    <property type="project" value="UniProtKB-SubCell"/>
</dbReference>
<dbReference type="AlphaFoldDB" id="A0AAJ0GMZ4"/>
<dbReference type="Pfam" id="PF10176">
    <property type="entry name" value="NEDD4_Bsd2"/>
    <property type="match status" value="1"/>
</dbReference>
<reference evidence="7" key="1">
    <citation type="journal article" date="2023" name="Mol. Phylogenet. Evol.">
        <title>Genome-scale phylogeny and comparative genomics of the fungal order Sordariales.</title>
        <authorList>
            <person name="Hensen N."/>
            <person name="Bonometti L."/>
            <person name="Westerberg I."/>
            <person name="Brannstrom I.O."/>
            <person name="Guillou S."/>
            <person name="Cros-Aarteil S."/>
            <person name="Calhoun S."/>
            <person name="Haridas S."/>
            <person name="Kuo A."/>
            <person name="Mondo S."/>
            <person name="Pangilinan J."/>
            <person name="Riley R."/>
            <person name="LaButti K."/>
            <person name="Andreopoulos B."/>
            <person name="Lipzen A."/>
            <person name="Chen C."/>
            <person name="Yan M."/>
            <person name="Daum C."/>
            <person name="Ng V."/>
            <person name="Clum A."/>
            <person name="Steindorff A."/>
            <person name="Ohm R.A."/>
            <person name="Martin F."/>
            <person name="Silar P."/>
            <person name="Natvig D.O."/>
            <person name="Lalanne C."/>
            <person name="Gautier V."/>
            <person name="Ament-Velasquez S.L."/>
            <person name="Kruys A."/>
            <person name="Hutchinson M.I."/>
            <person name="Powell A.J."/>
            <person name="Barry K."/>
            <person name="Miller A.N."/>
            <person name="Grigoriev I.V."/>
            <person name="Debuchy R."/>
            <person name="Gladieux P."/>
            <person name="Hiltunen Thoren M."/>
            <person name="Johannesson H."/>
        </authorList>
    </citation>
    <scope>NUCLEOTIDE SEQUENCE</scope>
    <source>
        <strain evidence="7">CBS 333.67</strain>
    </source>
</reference>
<dbReference type="GeneID" id="87886855"/>
<dbReference type="GO" id="GO:0031398">
    <property type="term" value="P:positive regulation of protein ubiquitination"/>
    <property type="evidence" value="ECO:0007669"/>
    <property type="project" value="TreeGrafter"/>
</dbReference>
<proteinExistence type="predicted"/>
<accession>A0AAJ0GMZ4</accession>
<dbReference type="RefSeq" id="XP_062718758.1">
    <property type="nucleotide sequence ID" value="XM_062868026.1"/>
</dbReference>
<feature type="region of interest" description="Disordered" evidence="5">
    <location>
        <begin position="1"/>
        <end position="117"/>
    </location>
</feature>
<reference evidence="7" key="2">
    <citation type="submission" date="2023-06" db="EMBL/GenBank/DDBJ databases">
        <authorList>
            <consortium name="Lawrence Berkeley National Laboratory"/>
            <person name="Mondo S.J."/>
            <person name="Hensen N."/>
            <person name="Bonometti L."/>
            <person name="Westerberg I."/>
            <person name="Brannstrom I.O."/>
            <person name="Guillou S."/>
            <person name="Cros-Aarteil S."/>
            <person name="Calhoun S."/>
            <person name="Haridas S."/>
            <person name="Kuo A."/>
            <person name="Pangilinan J."/>
            <person name="Riley R."/>
            <person name="Labutti K."/>
            <person name="Andreopoulos B."/>
            <person name="Lipzen A."/>
            <person name="Chen C."/>
            <person name="Yanf M."/>
            <person name="Daum C."/>
            <person name="Ng V."/>
            <person name="Clum A."/>
            <person name="Steindorff A."/>
            <person name="Ohm R."/>
            <person name="Martin F."/>
            <person name="Silar P."/>
            <person name="Natvig D."/>
            <person name="Lalanne C."/>
            <person name="Gautier V."/>
            <person name="Ament-Velasquez S.L."/>
            <person name="Kruys A."/>
            <person name="Hutchinson M.I."/>
            <person name="Powell A.J."/>
            <person name="Barry K."/>
            <person name="Miller A.N."/>
            <person name="Grigoriev I.V."/>
            <person name="Debuchy R."/>
            <person name="Gladieux P."/>
            <person name="Thoren M.H."/>
            <person name="Johannesson H."/>
        </authorList>
    </citation>
    <scope>NUCLEOTIDE SEQUENCE</scope>
    <source>
        <strain evidence="7">CBS 333.67</strain>
    </source>
</reference>
<feature type="compositionally biased region" description="Basic and acidic residues" evidence="5">
    <location>
        <begin position="39"/>
        <end position="49"/>
    </location>
</feature>
<evidence type="ECO:0000256" key="1">
    <source>
        <dbReference type="ARBA" id="ARBA00004141"/>
    </source>
</evidence>
<evidence type="ECO:0000313" key="7">
    <source>
        <dbReference type="EMBL" id="KAK3302978.1"/>
    </source>
</evidence>
<evidence type="ECO:0000256" key="2">
    <source>
        <dbReference type="ARBA" id="ARBA00022692"/>
    </source>
</evidence>
<dbReference type="PANTHER" id="PTHR13396">
    <property type="entry name" value="NEDD4 FAMILY INTERACTING PROTEIN 1/2"/>
    <property type="match status" value="1"/>
</dbReference>
<feature type="compositionally biased region" description="Acidic residues" evidence="5">
    <location>
        <begin position="57"/>
        <end position="71"/>
    </location>
</feature>
<keyword evidence="2 6" id="KW-0812">Transmembrane</keyword>
<keyword evidence="3 6" id="KW-1133">Transmembrane helix</keyword>
<evidence type="ECO:0000256" key="3">
    <source>
        <dbReference type="ARBA" id="ARBA00022989"/>
    </source>
</evidence>
<protein>
    <recommendedName>
        <fullName evidence="9">Metal homeostatis protein bsd2</fullName>
    </recommendedName>
</protein>
<dbReference type="GO" id="GO:0048471">
    <property type="term" value="C:perinuclear region of cytoplasm"/>
    <property type="evidence" value="ECO:0007669"/>
    <property type="project" value="TreeGrafter"/>
</dbReference>
<dbReference type="InterPro" id="IPR019325">
    <property type="entry name" value="NEDD4/Bsd2"/>
</dbReference>
<dbReference type="EMBL" id="JAUDZG010000006">
    <property type="protein sequence ID" value="KAK3302978.1"/>
    <property type="molecule type" value="Genomic_DNA"/>
</dbReference>
<dbReference type="GO" id="GO:0005794">
    <property type="term" value="C:Golgi apparatus"/>
    <property type="evidence" value="ECO:0007669"/>
    <property type="project" value="TreeGrafter"/>
</dbReference>
<evidence type="ECO:0000313" key="8">
    <source>
        <dbReference type="Proteomes" id="UP001273166"/>
    </source>
</evidence>
<feature type="compositionally biased region" description="Pro residues" evidence="5">
    <location>
        <begin position="21"/>
        <end position="37"/>
    </location>
</feature>
<organism evidence="7 8">
    <name type="scientific">Chaetomium strumarium</name>
    <dbReference type="NCBI Taxonomy" id="1170767"/>
    <lineage>
        <taxon>Eukaryota</taxon>
        <taxon>Fungi</taxon>
        <taxon>Dikarya</taxon>
        <taxon>Ascomycota</taxon>
        <taxon>Pezizomycotina</taxon>
        <taxon>Sordariomycetes</taxon>
        <taxon>Sordariomycetidae</taxon>
        <taxon>Sordariales</taxon>
        <taxon>Chaetomiaceae</taxon>
        <taxon>Chaetomium</taxon>
    </lineage>
</organism>
<dbReference type="GO" id="GO:0030001">
    <property type="term" value="P:metal ion transport"/>
    <property type="evidence" value="ECO:0007669"/>
    <property type="project" value="InterPro"/>
</dbReference>
<comment type="subcellular location">
    <subcellularLocation>
        <location evidence="1">Membrane</location>
        <topology evidence="1">Multi-pass membrane protein</topology>
    </subcellularLocation>
</comment>
<gene>
    <name evidence="7" type="ORF">B0T15DRAFT_513198</name>
</gene>
<feature type="transmembrane region" description="Helical" evidence="6">
    <location>
        <begin position="286"/>
        <end position="304"/>
    </location>
</feature>
<dbReference type="GO" id="GO:0006511">
    <property type="term" value="P:ubiquitin-dependent protein catabolic process"/>
    <property type="evidence" value="ECO:0007669"/>
    <property type="project" value="TreeGrafter"/>
</dbReference>
<dbReference type="PANTHER" id="PTHR13396:SF5">
    <property type="entry name" value="NEDD4 FAMILY INTERACTING PROTEIN"/>
    <property type="match status" value="1"/>
</dbReference>
<keyword evidence="8" id="KW-1185">Reference proteome</keyword>
<evidence type="ECO:0000256" key="5">
    <source>
        <dbReference type="SAM" id="MobiDB-lite"/>
    </source>
</evidence>
<name>A0AAJ0GMZ4_9PEZI</name>
<feature type="compositionally biased region" description="Polar residues" evidence="5">
    <location>
        <begin position="79"/>
        <end position="104"/>
    </location>
</feature>
<keyword evidence="4 6" id="KW-0472">Membrane</keyword>
<feature type="region of interest" description="Disordered" evidence="5">
    <location>
        <begin position="129"/>
        <end position="154"/>
    </location>
</feature>
<dbReference type="GO" id="GO:0007034">
    <property type="term" value="P:vacuolar transport"/>
    <property type="evidence" value="ECO:0007669"/>
    <property type="project" value="InterPro"/>
</dbReference>